<evidence type="ECO:0000313" key="4">
    <source>
        <dbReference type="Proteomes" id="UP000650524"/>
    </source>
</evidence>
<feature type="region of interest" description="Disordered" evidence="2">
    <location>
        <begin position="72"/>
        <end position="118"/>
    </location>
</feature>
<reference evidence="3 4" key="1">
    <citation type="submission" date="2020-08" db="EMBL/GenBank/DDBJ databases">
        <title>Bridging the membrane lipid divide: bacteria of the FCB group superphylum have the potential to synthesize archaeal ether lipids.</title>
        <authorList>
            <person name="Villanueva L."/>
            <person name="Von Meijenfeldt F.A.B."/>
            <person name="Westbye A.B."/>
            <person name="Yadav S."/>
            <person name="Hopmans E.C."/>
            <person name="Dutilh B.E."/>
            <person name="Sinninghe Damste J.S."/>
        </authorList>
    </citation>
    <scope>NUCLEOTIDE SEQUENCE [LARGE SCALE GENOMIC DNA]</scope>
    <source>
        <strain evidence="3">NIOZ-UU27</strain>
    </source>
</reference>
<dbReference type="AlphaFoldDB" id="A0A8J6N1B7"/>
<evidence type="ECO:0000256" key="2">
    <source>
        <dbReference type="SAM" id="MobiDB-lite"/>
    </source>
</evidence>
<protein>
    <submittedName>
        <fullName evidence="3">Uncharacterized protein</fullName>
    </submittedName>
</protein>
<sequence length="118" mass="13734">MGSKEKAARLEQKVYWEEKLNQRLSLLADRGAGSEKISKDTTVKQLRAKMRETDKRLRVIEEKEKKLQEMAKVKAEKLAVPKKEKGKKGKTSKDQPADSKRQQKKKKKKEKKENPDKD</sequence>
<proteinExistence type="predicted"/>
<feature type="compositionally biased region" description="Basic and acidic residues" evidence="2">
    <location>
        <begin position="91"/>
        <end position="101"/>
    </location>
</feature>
<feature type="compositionally biased region" description="Basic and acidic residues" evidence="2">
    <location>
        <begin position="72"/>
        <end position="83"/>
    </location>
</feature>
<dbReference type="Proteomes" id="UP000650524">
    <property type="component" value="Unassembled WGS sequence"/>
</dbReference>
<evidence type="ECO:0000313" key="3">
    <source>
        <dbReference type="EMBL" id="MBC8177689.1"/>
    </source>
</evidence>
<name>A0A8J6N1B7_9DELT</name>
<keyword evidence="1" id="KW-0175">Coiled coil</keyword>
<comment type="caution">
    <text evidence="3">The sequence shown here is derived from an EMBL/GenBank/DDBJ whole genome shotgun (WGS) entry which is preliminary data.</text>
</comment>
<organism evidence="3 4">
    <name type="scientific">Candidatus Desulfacyla euxinica</name>
    <dbReference type="NCBI Taxonomy" id="2841693"/>
    <lineage>
        <taxon>Bacteria</taxon>
        <taxon>Deltaproteobacteria</taxon>
        <taxon>Candidatus Desulfacyla</taxon>
    </lineage>
</organism>
<feature type="coiled-coil region" evidence="1">
    <location>
        <begin position="43"/>
        <end position="70"/>
    </location>
</feature>
<gene>
    <name evidence="3" type="ORF">H8E19_09820</name>
</gene>
<dbReference type="EMBL" id="JACNJD010000226">
    <property type="protein sequence ID" value="MBC8177689.1"/>
    <property type="molecule type" value="Genomic_DNA"/>
</dbReference>
<evidence type="ECO:0000256" key="1">
    <source>
        <dbReference type="SAM" id="Coils"/>
    </source>
</evidence>
<accession>A0A8J6N1B7</accession>